<proteinExistence type="predicted"/>
<evidence type="ECO:0000313" key="7">
    <source>
        <dbReference type="EMBL" id="CAB5072770.1"/>
    </source>
</evidence>
<dbReference type="EMBL" id="CAFBNM010000016">
    <property type="protein sequence ID" value="CAB4961345.1"/>
    <property type="molecule type" value="Genomic_DNA"/>
</dbReference>
<evidence type="ECO:0000313" key="3">
    <source>
        <dbReference type="EMBL" id="CAB4762362.1"/>
    </source>
</evidence>
<sequence length="174" mass="19447">MAPAGSWQQRKRVNRLNRMSIQESAAAYESATQYFLNLARGVMKDQIDIKDPEGWSARQIIHHLADSEAQSYARLRRLVAEPEGSTIQGYDENLWAMSPQLGYESAPVENSIAVFAAVRAGSLDIVKRLEESDLEKAGVHTEAGHYTIAKWLEGYTNHPKDHGDQLVRALKGLN</sequence>
<dbReference type="SUPFAM" id="SSF109854">
    <property type="entry name" value="DinB/YfiT-like putative metalloenzymes"/>
    <property type="match status" value="1"/>
</dbReference>
<dbReference type="EMBL" id="CAFAAN010000009">
    <property type="protein sequence ID" value="CAB4808186.1"/>
    <property type="molecule type" value="Genomic_DNA"/>
</dbReference>
<accession>A0A6J6GMW9</accession>
<dbReference type="EMBL" id="CAEZZH010000018">
    <property type="protein sequence ID" value="CAB4762362.1"/>
    <property type="molecule type" value="Genomic_DNA"/>
</dbReference>
<evidence type="ECO:0000313" key="4">
    <source>
        <dbReference type="EMBL" id="CAB4808186.1"/>
    </source>
</evidence>
<evidence type="ECO:0000259" key="1">
    <source>
        <dbReference type="Pfam" id="PF12867"/>
    </source>
</evidence>
<dbReference type="InterPro" id="IPR024775">
    <property type="entry name" value="DinB-like"/>
</dbReference>
<dbReference type="EMBL" id="CAFBPO010000018">
    <property type="protein sequence ID" value="CAB5027289.1"/>
    <property type="molecule type" value="Genomic_DNA"/>
</dbReference>
<evidence type="ECO:0000313" key="5">
    <source>
        <dbReference type="EMBL" id="CAB4961345.1"/>
    </source>
</evidence>
<dbReference type="EMBL" id="CAFBQY010000007">
    <property type="protein sequence ID" value="CAB5072770.1"/>
    <property type="molecule type" value="Genomic_DNA"/>
</dbReference>
<dbReference type="InterPro" id="IPR034660">
    <property type="entry name" value="DinB/YfiT-like"/>
</dbReference>
<feature type="domain" description="DinB-like" evidence="1">
    <location>
        <begin position="28"/>
        <end position="165"/>
    </location>
</feature>
<name>A0A6J6GMW9_9ZZZZ</name>
<protein>
    <submittedName>
        <fullName evidence="2">Unannotated protein</fullName>
    </submittedName>
</protein>
<dbReference type="AlphaFoldDB" id="A0A6J6GMW9"/>
<dbReference type="Gene3D" id="1.20.120.450">
    <property type="entry name" value="dinb family like domain"/>
    <property type="match status" value="1"/>
</dbReference>
<dbReference type="Pfam" id="PF12867">
    <property type="entry name" value="DinB_2"/>
    <property type="match status" value="1"/>
</dbReference>
<organism evidence="2">
    <name type="scientific">freshwater metagenome</name>
    <dbReference type="NCBI Taxonomy" id="449393"/>
    <lineage>
        <taxon>unclassified sequences</taxon>
        <taxon>metagenomes</taxon>
        <taxon>ecological metagenomes</taxon>
    </lineage>
</organism>
<gene>
    <name evidence="2" type="ORF">UFOPK1824_00831</name>
    <name evidence="3" type="ORF">UFOPK2850_01237</name>
    <name evidence="4" type="ORF">UFOPK3027_01125</name>
    <name evidence="5" type="ORF">UFOPK3827_01266</name>
    <name evidence="6" type="ORF">UFOPK4120_01259</name>
    <name evidence="7" type="ORF">UFOPK4404_00758</name>
</gene>
<evidence type="ECO:0000313" key="6">
    <source>
        <dbReference type="EMBL" id="CAB5027289.1"/>
    </source>
</evidence>
<reference evidence="2" key="1">
    <citation type="submission" date="2020-05" db="EMBL/GenBank/DDBJ databases">
        <authorList>
            <person name="Chiriac C."/>
            <person name="Salcher M."/>
            <person name="Ghai R."/>
            <person name="Kavagutti S V."/>
        </authorList>
    </citation>
    <scope>NUCLEOTIDE SEQUENCE</scope>
</reference>
<dbReference type="EMBL" id="CAEZUM010000052">
    <property type="protein sequence ID" value="CAB4602631.1"/>
    <property type="molecule type" value="Genomic_DNA"/>
</dbReference>
<evidence type="ECO:0000313" key="2">
    <source>
        <dbReference type="EMBL" id="CAB4602631.1"/>
    </source>
</evidence>